<feature type="transmembrane region" description="Helical" evidence="1">
    <location>
        <begin position="174"/>
        <end position="195"/>
    </location>
</feature>
<proteinExistence type="predicted"/>
<keyword evidence="1" id="KW-1133">Transmembrane helix</keyword>
<keyword evidence="1" id="KW-0472">Membrane</keyword>
<feature type="transmembrane region" description="Helical" evidence="1">
    <location>
        <begin position="291"/>
        <end position="312"/>
    </location>
</feature>
<protein>
    <submittedName>
        <fullName evidence="2">Uncharacterized protein</fullName>
    </submittedName>
</protein>
<feature type="transmembrane region" description="Helical" evidence="1">
    <location>
        <begin position="130"/>
        <end position="154"/>
    </location>
</feature>
<dbReference type="SUPFAM" id="SSF81343">
    <property type="entry name" value="Fumarate reductase respiratory complex transmembrane subunits"/>
    <property type="match status" value="1"/>
</dbReference>
<evidence type="ECO:0000313" key="2">
    <source>
        <dbReference type="EMBL" id="WXB00612.1"/>
    </source>
</evidence>
<evidence type="ECO:0000256" key="1">
    <source>
        <dbReference type="SAM" id="Phobius"/>
    </source>
</evidence>
<dbReference type="EMBL" id="CP089983">
    <property type="protein sequence ID" value="WXB00612.1"/>
    <property type="molecule type" value="Genomic_DNA"/>
</dbReference>
<name>A0ABZ2KWE2_9BACT</name>
<dbReference type="InterPro" id="IPR034804">
    <property type="entry name" value="SQR/QFR_C/D"/>
</dbReference>
<sequence>MWERPTDRWLRVAPPLAALAYPALVWTGPALWPPLLFLALISPAIALRSSMQLGSHAPSTARAIALFAVAGPALFSFLGGLLDFQRALPLSSVGVWIPLWLVLAALAWRAPRPTAEPPSSCPPPGRLAKAHGVVALPIVAFALAHLVNHVSGIAGGEVHLALMHALRSVYRHRLLEPVLLGCVLTQSLTGLVLVARRLSRCASPLETLQSAAGVYLAIFFASHLRAVLRARGRGVDTNWHWLIDSDVFHDPWGARLAPYYVLAILALAVHLACAVRVVAMGHGARPRSWTWLIAASIGLAAMAAALVMIGLARGG</sequence>
<dbReference type="Proteomes" id="UP001374803">
    <property type="component" value="Chromosome"/>
</dbReference>
<feature type="transmembrane region" description="Helical" evidence="1">
    <location>
        <begin position="88"/>
        <end position="109"/>
    </location>
</feature>
<dbReference type="RefSeq" id="WP_394830214.1">
    <property type="nucleotide sequence ID" value="NZ_CP089929.1"/>
</dbReference>
<keyword evidence="3" id="KW-1185">Reference proteome</keyword>
<feature type="transmembrane region" description="Helical" evidence="1">
    <location>
        <begin position="63"/>
        <end position="82"/>
    </location>
</feature>
<organism evidence="2 3">
    <name type="scientific">Pendulispora rubella</name>
    <dbReference type="NCBI Taxonomy" id="2741070"/>
    <lineage>
        <taxon>Bacteria</taxon>
        <taxon>Pseudomonadati</taxon>
        <taxon>Myxococcota</taxon>
        <taxon>Myxococcia</taxon>
        <taxon>Myxococcales</taxon>
        <taxon>Sorangiineae</taxon>
        <taxon>Pendulisporaceae</taxon>
        <taxon>Pendulispora</taxon>
    </lineage>
</organism>
<reference evidence="2" key="1">
    <citation type="submission" date="2021-12" db="EMBL/GenBank/DDBJ databases">
        <title>Discovery of the Pendulisporaceae a myxobacterial family with distinct sporulation behavior and unique specialized metabolism.</title>
        <authorList>
            <person name="Garcia R."/>
            <person name="Popoff A."/>
            <person name="Bader C.D."/>
            <person name="Loehr J."/>
            <person name="Walesch S."/>
            <person name="Walt C."/>
            <person name="Boldt J."/>
            <person name="Bunk B."/>
            <person name="Haeckl F.J.F.P.J."/>
            <person name="Gunesch A.P."/>
            <person name="Birkelbach J."/>
            <person name="Nuebel U."/>
            <person name="Pietschmann T."/>
            <person name="Bach T."/>
            <person name="Mueller R."/>
        </authorList>
    </citation>
    <scope>NUCLEOTIDE SEQUENCE</scope>
    <source>
        <strain evidence="2">MSr11367</strain>
    </source>
</reference>
<accession>A0ABZ2KWE2</accession>
<evidence type="ECO:0000313" key="3">
    <source>
        <dbReference type="Proteomes" id="UP001374803"/>
    </source>
</evidence>
<feature type="transmembrane region" description="Helical" evidence="1">
    <location>
        <begin position="207"/>
        <end position="228"/>
    </location>
</feature>
<feature type="transmembrane region" description="Helical" evidence="1">
    <location>
        <begin position="20"/>
        <end position="42"/>
    </location>
</feature>
<gene>
    <name evidence="2" type="ORF">LVJ94_27270</name>
</gene>
<feature type="transmembrane region" description="Helical" evidence="1">
    <location>
        <begin position="259"/>
        <end position="279"/>
    </location>
</feature>
<keyword evidence="1" id="KW-0812">Transmembrane</keyword>